<dbReference type="PIRSF" id="PIRSF032620">
    <property type="entry name" value="UCP032620"/>
    <property type="match status" value="1"/>
</dbReference>
<comment type="caution">
    <text evidence="2">The sequence shown here is derived from an EMBL/GenBank/DDBJ whole genome shotgun (WGS) entry which is preliminary data.</text>
</comment>
<dbReference type="eggNOG" id="COG4271">
    <property type="taxonomic scope" value="Bacteria"/>
</dbReference>
<evidence type="ECO:0000313" key="3">
    <source>
        <dbReference type="Proteomes" id="UP000018445"/>
    </source>
</evidence>
<feature type="domain" description="CD-NTase-associated protein 12/Pycsar effector protein TIR" evidence="1">
    <location>
        <begin position="128"/>
        <end position="247"/>
    </location>
</feature>
<dbReference type="OrthoDB" id="5497289at2"/>
<dbReference type="Pfam" id="PF10137">
    <property type="entry name" value="CAP12-PCTIR_TIR"/>
    <property type="match status" value="1"/>
</dbReference>
<evidence type="ECO:0000259" key="1">
    <source>
        <dbReference type="Pfam" id="PF10137"/>
    </source>
</evidence>
<dbReference type="InterPro" id="IPR019302">
    <property type="entry name" value="CAP12/PCTIR_TIR_dom"/>
</dbReference>
<proteinExistence type="predicted"/>
<dbReference type="GeneID" id="58195844"/>
<organism evidence="2 3">
    <name type="scientific">Acinetobacter venetianus (strain ATCC 31012 / DSM 23050 / BCRC 14357 / CCUG 45561 / CIP 110063 / KCTC 2702 / LMG 19082 / RAG-1)</name>
    <dbReference type="NCBI Taxonomy" id="1191460"/>
    <lineage>
        <taxon>Bacteria</taxon>
        <taxon>Pseudomonadati</taxon>
        <taxon>Pseudomonadota</taxon>
        <taxon>Gammaproteobacteria</taxon>
        <taxon>Moraxellales</taxon>
        <taxon>Moraxellaceae</taxon>
        <taxon>Acinetobacter</taxon>
    </lineage>
</organism>
<reference evidence="2 3" key="1">
    <citation type="submission" date="2013-02" db="EMBL/GenBank/DDBJ databases">
        <title>The Genome Sequence of Acinetobacter venetianus CIP 110063.</title>
        <authorList>
            <consortium name="The Broad Institute Genome Sequencing Platform"/>
            <consortium name="The Broad Institute Genome Sequencing Center for Infectious Disease"/>
            <person name="Cerqueira G."/>
            <person name="Feldgarden M."/>
            <person name="Courvalin P."/>
            <person name="Perichon B."/>
            <person name="Grillot-Courvalin C."/>
            <person name="Clermont D."/>
            <person name="Rocha E."/>
            <person name="Yoon E.-J."/>
            <person name="Nemec A."/>
            <person name="Walker B."/>
            <person name="Young S.K."/>
            <person name="Zeng Q."/>
            <person name="Gargeya S."/>
            <person name="Fitzgerald M."/>
            <person name="Haas B."/>
            <person name="Abouelleil A."/>
            <person name="Alvarado L."/>
            <person name="Arachchi H.M."/>
            <person name="Berlin A.M."/>
            <person name="Chapman S.B."/>
            <person name="Dewar J."/>
            <person name="Goldberg J."/>
            <person name="Griggs A."/>
            <person name="Gujja S."/>
            <person name="Hansen M."/>
            <person name="Howarth C."/>
            <person name="Imamovic A."/>
            <person name="Larimer J."/>
            <person name="McCowan C."/>
            <person name="Murphy C."/>
            <person name="Neiman D."/>
            <person name="Pearson M."/>
            <person name="Priest M."/>
            <person name="Roberts A."/>
            <person name="Saif S."/>
            <person name="Shea T."/>
            <person name="Sisk P."/>
            <person name="Sykes S."/>
            <person name="Wortman J."/>
            <person name="Nusbaum C."/>
            <person name="Birren B."/>
        </authorList>
    </citation>
    <scope>NUCLEOTIDE SEQUENCE [LARGE SCALE GENOMIC DNA]</scope>
    <source>
        <strain evidence="3">ATCC 31012 / DSM 23050 / BCRC 14357 / CCUG 45561 / CIP 110063 / KCTC 2702 / LMG 19082 / RAG-1</strain>
    </source>
</reference>
<protein>
    <recommendedName>
        <fullName evidence="1">CD-NTase-associated protein 12/Pycsar effector protein TIR domain-containing protein</fullName>
    </recommendedName>
</protein>
<dbReference type="PATRIC" id="fig|1191460.12.peg.2990"/>
<dbReference type="EMBL" id="APPO01000020">
    <property type="protein sequence ID" value="ENV35996.1"/>
    <property type="molecule type" value="Genomic_DNA"/>
</dbReference>
<gene>
    <name evidence="2" type="ORF">F959_03007</name>
</gene>
<evidence type="ECO:0000313" key="2">
    <source>
        <dbReference type="EMBL" id="ENV35996.1"/>
    </source>
</evidence>
<keyword evidence="3" id="KW-1185">Reference proteome</keyword>
<name>N8YH17_ACIVR</name>
<dbReference type="RefSeq" id="WP_004881648.1">
    <property type="nucleotide sequence ID" value="NZ_AKIQ01000083.1"/>
</dbReference>
<dbReference type="GO" id="GO:0050135">
    <property type="term" value="F:NADP+ nucleosidase activity"/>
    <property type="evidence" value="ECO:0007669"/>
    <property type="project" value="InterPro"/>
</dbReference>
<accession>N8YH17</accession>
<dbReference type="HOGENOM" id="CLU_062182_1_1_6"/>
<sequence>MDKQKVIETLQLFKKRLTGEVLEAFDSRGKEFGEERFNTWRRKFSQFLNENLPGETSVLNAKLTHYVFLAHLGESAAQKFWREDGETMLAYIDSLIIDVENDEYDLRGTRDEEKPNIVLDQNVKRKDKVFIVHGHDGNTKERTARFVEKLGFTAIIIHEQANRSMTIIEKIETYSNDVGFAIVLYTPDDMGNVKSEAESGELKYRARQNVVFEHGFLIGKLGRENVAPLVEGAIELPNDISGIVYINDKDWQIDIAKEMKAAGYEIDFNKLM</sequence>
<dbReference type="InterPro" id="IPR014571">
    <property type="entry name" value="UCP032620"/>
</dbReference>
<dbReference type="AlphaFoldDB" id="N8YH17"/>
<dbReference type="Proteomes" id="UP000018445">
    <property type="component" value="Unassembled WGS sequence"/>
</dbReference>